<name>A0AAE4J0U2_9ENTR</name>
<comment type="caution">
    <text evidence="1">The sequence shown here is derived from an EMBL/GenBank/DDBJ whole genome shotgun (WGS) entry which is preliminary data.</text>
</comment>
<dbReference type="EMBL" id="JALLIR010000001">
    <property type="protein sequence ID" value="MDR9946464.1"/>
    <property type="molecule type" value="Genomic_DNA"/>
</dbReference>
<gene>
    <name evidence="1" type="ORF">MX989_10280</name>
</gene>
<protein>
    <submittedName>
        <fullName evidence="1">Uncharacterized protein</fullName>
    </submittedName>
</protein>
<sequence length="142" mass="16509">MDSIYNFKLLTNLDGYDAIMNPKGLSVYELLPYGVEWECNGVAYRIKNENKIIPLLLKSNDKIALIKSPFDKKENQALIITSFNEVNWNVSAMIREKNKNAIFTDVYYVFDELFFFVNINNCDYRFSFDTKNGRAGDLIVSY</sequence>
<proteinExistence type="predicted"/>
<dbReference type="Proteomes" id="UP001185068">
    <property type="component" value="Unassembled WGS sequence"/>
</dbReference>
<dbReference type="RefSeq" id="WP_014832299.1">
    <property type="nucleotide sequence ID" value="NZ_JACWFD010000001.1"/>
</dbReference>
<organism evidence="1 2">
    <name type="scientific">Enterobacter sichuanensis</name>
    <dbReference type="NCBI Taxonomy" id="2071710"/>
    <lineage>
        <taxon>Bacteria</taxon>
        <taxon>Pseudomonadati</taxon>
        <taxon>Pseudomonadota</taxon>
        <taxon>Gammaproteobacteria</taxon>
        <taxon>Enterobacterales</taxon>
        <taxon>Enterobacteriaceae</taxon>
        <taxon>Enterobacter</taxon>
        <taxon>Enterobacter cloacae complex</taxon>
    </lineage>
</organism>
<evidence type="ECO:0000313" key="2">
    <source>
        <dbReference type="Proteomes" id="UP001185068"/>
    </source>
</evidence>
<reference evidence="1" key="1">
    <citation type="submission" date="2022-11" db="EMBL/GenBank/DDBJ databases">
        <title>blaNDM-1 and qnrB1 co-producing ST413 Enterobacter.</title>
        <authorList>
            <person name="Halder G."/>
            <person name="Chaudhuri B."/>
            <person name="Dutta S."/>
        </authorList>
    </citation>
    <scope>NUCLEOTIDE SEQUENCE</scope>
    <source>
        <strain evidence="1">PEER684</strain>
    </source>
</reference>
<dbReference type="AlphaFoldDB" id="A0AAE4J0U2"/>
<accession>A0AAE4J0U2</accession>
<evidence type="ECO:0000313" key="1">
    <source>
        <dbReference type="EMBL" id="MDR9946464.1"/>
    </source>
</evidence>